<dbReference type="Pfam" id="PF14827">
    <property type="entry name" value="dCache_3"/>
    <property type="match status" value="1"/>
</dbReference>
<dbReference type="Gene3D" id="1.10.287.950">
    <property type="entry name" value="Methyl-accepting chemotaxis protein"/>
    <property type="match status" value="1"/>
</dbReference>
<dbReference type="GO" id="GO:0006935">
    <property type="term" value="P:chemotaxis"/>
    <property type="evidence" value="ECO:0007669"/>
    <property type="project" value="InterPro"/>
</dbReference>
<keyword evidence="4" id="KW-0812">Transmembrane</keyword>
<reference evidence="8" key="1">
    <citation type="submission" date="2011-05" db="EMBL/GenBank/DDBJ databases">
        <title>Complete sequence of Desulfotomaculum ruminis DSM 2154.</title>
        <authorList>
            <person name="Lucas S."/>
            <person name="Copeland A."/>
            <person name="Lapidus A."/>
            <person name="Cheng J.-F."/>
            <person name="Goodwin L."/>
            <person name="Pitluck S."/>
            <person name="Lu M."/>
            <person name="Detter J.C."/>
            <person name="Han C."/>
            <person name="Tapia R."/>
            <person name="Land M."/>
            <person name="Hauser L."/>
            <person name="Kyrpides N."/>
            <person name="Ivanova N."/>
            <person name="Mikhailova N."/>
            <person name="Pagani I."/>
            <person name="Stams A.J.M."/>
            <person name="Plugge C.M."/>
            <person name="Muyzer G."/>
            <person name="Kuever J."/>
            <person name="Parshina S.N."/>
            <person name="Ivanova A.E."/>
            <person name="Nazina T.N."/>
            <person name="Brambilla E."/>
            <person name="Spring S."/>
            <person name="Klenk H.-P."/>
            <person name="Woyke T."/>
        </authorList>
    </citation>
    <scope>NUCLEOTIDE SEQUENCE [LARGE SCALE GENOMIC DNA]</scope>
    <source>
        <strain evidence="8">ATCC 23193 / DSM 2154 / NCIB 8452 / DL</strain>
    </source>
</reference>
<evidence type="ECO:0000256" key="4">
    <source>
        <dbReference type="SAM" id="Phobius"/>
    </source>
</evidence>
<dbReference type="InterPro" id="IPR004090">
    <property type="entry name" value="Chemotax_Me-accpt_rcpt"/>
</dbReference>
<feature type="domain" description="Methyl-accepting transducer" evidence="5">
    <location>
        <begin position="355"/>
        <end position="605"/>
    </location>
</feature>
<sequence length="621" mass="66014">MKDKVIHSLRYKAMFLIMGLVFLVASISIYIGINQSSSNMNKQIEKEISAKQVAVDTFIQQRKKEALEKTKIVALNPDVIAGVKSGSREHLLSVTTPLMKESGLEYLVITDEKGTTIAKAHQPDSYGDNIIKQSAIKQATVGQANVGIETGNIVKLSIRSGVPIKDEKGTVIGVVTAGYIFSQNSVAEEISELLGVNILISQESEVVSSSFKDVKIGSSISQKVQAEVLQRRDSIKENVDLGNQPYIISYMPLEDPEGKIIGVVGAGLSLAENIKMTNSTLKNMILAGLIMIVLISLLGVWIISKVVKPINLVDQAAARIASGDLAGEPIKVRSRDEVGRLADSFNAMLVNLRELVGQLHDKSQDIASSAFQLSANAENVAVGTNETSSTVTEVATTVELVAANVQCVADASNKAASYALEGNEGIKNIIEKMDTIAKATNQNGKVIQGLKSSAAKISEIVVLITNIADQTNLLALNAAIEAARAGTHGQGFAVVAEEVRKLAEQSAVAAKEIFSLSNTIQHESQIAVQTMDEAKDQVESGSLLVQGVGTTFEKIIYAVQELANDIQAVAAAAKETSSAVQNVTMTVEEQTGSVEEISATGQSLADLAKELQTLAGRFNVA</sequence>
<dbReference type="InterPro" id="IPR029151">
    <property type="entry name" value="Sensor-like_sf"/>
</dbReference>
<dbReference type="EMBL" id="CP002780">
    <property type="protein sequence ID" value="AEG58676.1"/>
    <property type="molecule type" value="Genomic_DNA"/>
</dbReference>
<dbReference type="KEGG" id="dru:Desru_0382"/>
<dbReference type="SMART" id="SM00304">
    <property type="entry name" value="HAMP"/>
    <property type="match status" value="2"/>
</dbReference>
<accession>F6DQV2</accession>
<gene>
    <name evidence="7" type="ordered locus">Desru_0382</name>
</gene>
<evidence type="ECO:0000256" key="1">
    <source>
        <dbReference type="ARBA" id="ARBA00023224"/>
    </source>
</evidence>
<feature type="transmembrane region" description="Helical" evidence="4">
    <location>
        <begin position="13"/>
        <end position="33"/>
    </location>
</feature>
<evidence type="ECO:0000256" key="3">
    <source>
        <dbReference type="PROSITE-ProRule" id="PRU00284"/>
    </source>
</evidence>
<dbReference type="PANTHER" id="PTHR32089:SF112">
    <property type="entry name" value="LYSOZYME-LIKE PROTEIN-RELATED"/>
    <property type="match status" value="1"/>
</dbReference>
<dbReference type="FunFam" id="1.10.287.950:FF:000001">
    <property type="entry name" value="Methyl-accepting chemotaxis sensory transducer"/>
    <property type="match status" value="1"/>
</dbReference>
<comment type="similarity">
    <text evidence="2">Belongs to the methyl-accepting chemotaxis (MCP) protein family.</text>
</comment>
<dbReference type="CDD" id="cd06225">
    <property type="entry name" value="HAMP"/>
    <property type="match status" value="1"/>
</dbReference>
<keyword evidence="4" id="KW-1133">Transmembrane helix</keyword>
<dbReference type="HOGENOM" id="CLU_000445_107_19_9"/>
<dbReference type="GO" id="GO:0007165">
    <property type="term" value="P:signal transduction"/>
    <property type="evidence" value="ECO:0007669"/>
    <property type="project" value="UniProtKB-KW"/>
</dbReference>
<dbReference type="STRING" id="696281.Desru_0382"/>
<proteinExistence type="inferred from homology"/>
<dbReference type="PRINTS" id="PR00260">
    <property type="entry name" value="CHEMTRNSDUCR"/>
</dbReference>
<dbReference type="OrthoDB" id="5392220at2"/>
<evidence type="ECO:0000259" key="6">
    <source>
        <dbReference type="PROSITE" id="PS50885"/>
    </source>
</evidence>
<dbReference type="Proteomes" id="UP000009234">
    <property type="component" value="Chromosome"/>
</dbReference>
<dbReference type="AlphaFoldDB" id="F6DQV2"/>
<feature type="domain" description="HAMP" evidence="6">
    <location>
        <begin position="304"/>
        <end position="357"/>
    </location>
</feature>
<evidence type="ECO:0000313" key="8">
    <source>
        <dbReference type="Proteomes" id="UP000009234"/>
    </source>
</evidence>
<dbReference type="GO" id="GO:0004888">
    <property type="term" value="F:transmembrane signaling receptor activity"/>
    <property type="evidence" value="ECO:0007669"/>
    <property type="project" value="InterPro"/>
</dbReference>
<dbReference type="GO" id="GO:0016020">
    <property type="term" value="C:membrane"/>
    <property type="evidence" value="ECO:0007669"/>
    <property type="project" value="InterPro"/>
</dbReference>
<keyword evidence="1 3" id="KW-0807">Transducer</keyword>
<protein>
    <submittedName>
        <fullName evidence="7">Chemotaxis sensory transducer</fullName>
    </submittedName>
</protein>
<dbReference type="SUPFAM" id="SSF58104">
    <property type="entry name" value="Methyl-accepting chemotaxis protein (MCP) signaling domain"/>
    <property type="match status" value="1"/>
</dbReference>
<dbReference type="PROSITE" id="PS50885">
    <property type="entry name" value="HAMP"/>
    <property type="match status" value="1"/>
</dbReference>
<dbReference type="InterPro" id="IPR029150">
    <property type="entry name" value="dCache_3"/>
</dbReference>
<evidence type="ECO:0000259" key="5">
    <source>
        <dbReference type="PROSITE" id="PS50111"/>
    </source>
</evidence>
<dbReference type="PROSITE" id="PS50111">
    <property type="entry name" value="CHEMOTAXIS_TRANSDUC_2"/>
    <property type="match status" value="1"/>
</dbReference>
<dbReference type="eggNOG" id="COG0840">
    <property type="taxonomic scope" value="Bacteria"/>
</dbReference>
<dbReference type="InterPro" id="IPR004089">
    <property type="entry name" value="MCPsignal_dom"/>
</dbReference>
<dbReference type="RefSeq" id="WP_013840451.1">
    <property type="nucleotide sequence ID" value="NC_015589.1"/>
</dbReference>
<keyword evidence="8" id="KW-1185">Reference proteome</keyword>
<dbReference type="SUPFAM" id="SSF103190">
    <property type="entry name" value="Sensory domain-like"/>
    <property type="match status" value="2"/>
</dbReference>
<organism evidence="7 8">
    <name type="scientific">Desulforamulus ruminis (strain ATCC 23193 / DSM 2154 / NCIMB 8452 / DL)</name>
    <name type="common">Desulfotomaculum ruminis</name>
    <dbReference type="NCBI Taxonomy" id="696281"/>
    <lineage>
        <taxon>Bacteria</taxon>
        <taxon>Bacillati</taxon>
        <taxon>Bacillota</taxon>
        <taxon>Clostridia</taxon>
        <taxon>Eubacteriales</taxon>
        <taxon>Peptococcaceae</taxon>
        <taxon>Desulforamulus</taxon>
    </lineage>
</organism>
<dbReference type="Pfam" id="PF00015">
    <property type="entry name" value="MCPsignal"/>
    <property type="match status" value="1"/>
</dbReference>
<evidence type="ECO:0000256" key="2">
    <source>
        <dbReference type="ARBA" id="ARBA00029447"/>
    </source>
</evidence>
<dbReference type="SMART" id="SM00283">
    <property type="entry name" value="MA"/>
    <property type="match status" value="1"/>
</dbReference>
<reference evidence="7 8" key="2">
    <citation type="journal article" date="2012" name="Stand. Genomic Sci.">
        <title>Complete genome sequence of the sulfate-reducing firmicute Desulfotomaculum ruminis type strain (DL(T)).</title>
        <authorList>
            <person name="Spring S."/>
            <person name="Visser M."/>
            <person name="Lu M."/>
            <person name="Copeland A."/>
            <person name="Lapidus A."/>
            <person name="Lucas S."/>
            <person name="Cheng J.F."/>
            <person name="Han C."/>
            <person name="Tapia R."/>
            <person name="Goodwin L.A."/>
            <person name="Pitluck S."/>
            <person name="Ivanova N."/>
            <person name="Land M."/>
            <person name="Hauser L."/>
            <person name="Larimer F."/>
            <person name="Rohde M."/>
            <person name="Goker M."/>
            <person name="Detter J.C."/>
            <person name="Kyrpides N.C."/>
            <person name="Woyke T."/>
            <person name="Schaap P.J."/>
            <person name="Plugge C.M."/>
            <person name="Muyzer G."/>
            <person name="Kuever J."/>
            <person name="Pereira I.A."/>
            <person name="Parshina S.N."/>
            <person name="Bernier-Latmani R."/>
            <person name="Stams A.J."/>
            <person name="Klenk H.P."/>
        </authorList>
    </citation>
    <scope>NUCLEOTIDE SEQUENCE [LARGE SCALE GENOMIC DNA]</scope>
    <source>
        <strain evidence="8">ATCC 23193 / DSM 2154 / NCIB 8452 / DL</strain>
    </source>
</reference>
<keyword evidence="4" id="KW-0472">Membrane</keyword>
<dbReference type="CDD" id="cd11386">
    <property type="entry name" value="MCP_signal"/>
    <property type="match status" value="1"/>
</dbReference>
<dbReference type="Pfam" id="PF00672">
    <property type="entry name" value="HAMP"/>
    <property type="match status" value="1"/>
</dbReference>
<dbReference type="InterPro" id="IPR003660">
    <property type="entry name" value="HAMP_dom"/>
</dbReference>
<feature type="transmembrane region" description="Helical" evidence="4">
    <location>
        <begin position="284"/>
        <end position="303"/>
    </location>
</feature>
<evidence type="ECO:0000313" key="7">
    <source>
        <dbReference type="EMBL" id="AEG58676.1"/>
    </source>
</evidence>
<dbReference type="PANTHER" id="PTHR32089">
    <property type="entry name" value="METHYL-ACCEPTING CHEMOTAXIS PROTEIN MCPB"/>
    <property type="match status" value="1"/>
</dbReference>
<name>F6DQV2_DESRL</name>
<dbReference type="Gene3D" id="3.30.450.20">
    <property type="entry name" value="PAS domain"/>
    <property type="match status" value="1"/>
</dbReference>